<organism evidence="2 3">
    <name type="scientific">Microdochium trichocladiopsis</name>
    <dbReference type="NCBI Taxonomy" id="1682393"/>
    <lineage>
        <taxon>Eukaryota</taxon>
        <taxon>Fungi</taxon>
        <taxon>Dikarya</taxon>
        <taxon>Ascomycota</taxon>
        <taxon>Pezizomycotina</taxon>
        <taxon>Sordariomycetes</taxon>
        <taxon>Xylariomycetidae</taxon>
        <taxon>Xylariales</taxon>
        <taxon>Microdochiaceae</taxon>
        <taxon>Microdochium</taxon>
    </lineage>
</organism>
<gene>
    <name evidence="2" type="ORF">B0I36DRAFT_343654</name>
</gene>
<dbReference type="Proteomes" id="UP000756346">
    <property type="component" value="Unassembled WGS sequence"/>
</dbReference>
<comment type="caution">
    <text evidence="2">The sequence shown here is derived from an EMBL/GenBank/DDBJ whole genome shotgun (WGS) entry which is preliminary data.</text>
</comment>
<keyword evidence="3" id="KW-1185">Reference proteome</keyword>
<proteinExistence type="predicted"/>
<sequence>MYWSRLTILFPFALHALHVAAVAVNTSLVADSDIPAGFELCIQAENCELYKLEDGTWSFRFVEGKEPGTEWYNTYANTTGDIGPEREAQQLTDVRVDKRQPCSSTNGQTCTHIWVRPHMENYGNILPRTAIDSLWSKCYDFGCNVGDYGIGVRNGHNGDLFSFDQTLKISPGGVYDPAFRHALIFAMTEIAGQFQESFKVSGGVSRHGTTWHLTLWRAPHRMHVARFHNGYLQGEIHAFVYLEGSDTWGCDRIMGILGSTIGALHPVVGATLGALSAACG</sequence>
<dbReference type="OrthoDB" id="4820595at2759"/>
<feature type="chain" id="PRO_5040307697" evidence="1">
    <location>
        <begin position="22"/>
        <end position="280"/>
    </location>
</feature>
<dbReference type="RefSeq" id="XP_046017871.1">
    <property type="nucleotide sequence ID" value="XM_046156183.1"/>
</dbReference>
<dbReference type="AlphaFoldDB" id="A0A9P8YFZ7"/>
<evidence type="ECO:0000256" key="1">
    <source>
        <dbReference type="SAM" id="SignalP"/>
    </source>
</evidence>
<dbReference type="GeneID" id="70185729"/>
<accession>A0A9P8YFZ7</accession>
<evidence type="ECO:0000313" key="3">
    <source>
        <dbReference type="Proteomes" id="UP000756346"/>
    </source>
</evidence>
<dbReference type="EMBL" id="JAGTJQ010000001">
    <property type="protein sequence ID" value="KAH7039816.1"/>
    <property type="molecule type" value="Genomic_DNA"/>
</dbReference>
<reference evidence="2" key="1">
    <citation type="journal article" date="2021" name="Nat. Commun.">
        <title>Genetic determinants of endophytism in the Arabidopsis root mycobiome.</title>
        <authorList>
            <person name="Mesny F."/>
            <person name="Miyauchi S."/>
            <person name="Thiergart T."/>
            <person name="Pickel B."/>
            <person name="Atanasova L."/>
            <person name="Karlsson M."/>
            <person name="Huettel B."/>
            <person name="Barry K.W."/>
            <person name="Haridas S."/>
            <person name="Chen C."/>
            <person name="Bauer D."/>
            <person name="Andreopoulos W."/>
            <person name="Pangilinan J."/>
            <person name="LaButti K."/>
            <person name="Riley R."/>
            <person name="Lipzen A."/>
            <person name="Clum A."/>
            <person name="Drula E."/>
            <person name="Henrissat B."/>
            <person name="Kohler A."/>
            <person name="Grigoriev I.V."/>
            <person name="Martin F.M."/>
            <person name="Hacquard S."/>
        </authorList>
    </citation>
    <scope>NUCLEOTIDE SEQUENCE</scope>
    <source>
        <strain evidence="2">MPI-CAGE-CH-0230</strain>
    </source>
</reference>
<name>A0A9P8YFZ7_9PEZI</name>
<feature type="signal peptide" evidence="1">
    <location>
        <begin position="1"/>
        <end position="21"/>
    </location>
</feature>
<keyword evidence="1" id="KW-0732">Signal</keyword>
<protein>
    <submittedName>
        <fullName evidence="2">Uncharacterized protein</fullName>
    </submittedName>
</protein>
<evidence type="ECO:0000313" key="2">
    <source>
        <dbReference type="EMBL" id="KAH7039816.1"/>
    </source>
</evidence>